<dbReference type="PANTHER" id="PTHR43028">
    <property type="entry name" value="3'(2'),5'-BISPHOSPHATE NUCLEOTIDASE 1"/>
    <property type="match status" value="1"/>
</dbReference>
<dbReference type="GO" id="GO:0000103">
    <property type="term" value="P:sulfate assimilation"/>
    <property type="evidence" value="ECO:0007669"/>
    <property type="project" value="TreeGrafter"/>
</dbReference>
<gene>
    <name evidence="3" type="ORF">NRB56_07000</name>
</gene>
<feature type="binding site" evidence="1">
    <location>
        <position position="135"/>
    </location>
    <ligand>
        <name>Mg(2+)</name>
        <dbReference type="ChEBI" id="CHEBI:18420"/>
        <label>1</label>
        <note>catalytic</note>
    </ligand>
</feature>
<evidence type="ECO:0000313" key="4">
    <source>
        <dbReference type="Proteomes" id="UP000431401"/>
    </source>
</evidence>
<evidence type="ECO:0000313" key="3">
    <source>
        <dbReference type="EMBL" id="MQY25144.1"/>
    </source>
</evidence>
<keyword evidence="1" id="KW-0460">Magnesium</keyword>
<dbReference type="GO" id="GO:0050427">
    <property type="term" value="P:3'-phosphoadenosine 5'-phosphosulfate metabolic process"/>
    <property type="evidence" value="ECO:0007669"/>
    <property type="project" value="TreeGrafter"/>
</dbReference>
<dbReference type="CDD" id="cd01638">
    <property type="entry name" value="CysQ"/>
    <property type="match status" value="1"/>
</dbReference>
<feature type="binding site" evidence="1">
    <location>
        <position position="246"/>
    </location>
    <ligand>
        <name>Mg(2+)</name>
        <dbReference type="ChEBI" id="CHEBI:18420"/>
        <label>1</label>
        <note>catalytic</note>
    </ligand>
</feature>
<dbReference type="Proteomes" id="UP000431401">
    <property type="component" value="Unassembled WGS sequence"/>
</dbReference>
<keyword evidence="1" id="KW-0479">Metal-binding</keyword>
<dbReference type="GO" id="GO:0046872">
    <property type="term" value="F:metal ion binding"/>
    <property type="evidence" value="ECO:0007669"/>
    <property type="project" value="UniProtKB-KW"/>
</dbReference>
<evidence type="ECO:0008006" key="5">
    <source>
        <dbReference type="Google" id="ProtNLM"/>
    </source>
</evidence>
<comment type="caution">
    <text evidence="3">The sequence shown here is derived from an EMBL/GenBank/DDBJ whole genome shotgun (WGS) entry which is preliminary data.</text>
</comment>
<feature type="region of interest" description="Disordered" evidence="2">
    <location>
        <begin position="1"/>
        <end position="41"/>
    </location>
</feature>
<comment type="cofactor">
    <cofactor evidence="1">
        <name>Mg(2+)</name>
        <dbReference type="ChEBI" id="CHEBI:18420"/>
    </cofactor>
</comment>
<keyword evidence="4" id="KW-1185">Reference proteome</keyword>
<evidence type="ECO:0000256" key="2">
    <source>
        <dbReference type="SAM" id="MobiDB-lite"/>
    </source>
</evidence>
<dbReference type="PANTHER" id="PTHR43028:SF5">
    <property type="entry name" value="3'(2'),5'-BISPHOSPHATE NUCLEOTIDASE 1"/>
    <property type="match status" value="1"/>
</dbReference>
<dbReference type="EMBL" id="WEGI01000002">
    <property type="protein sequence ID" value="MQY25144.1"/>
    <property type="molecule type" value="Genomic_DNA"/>
</dbReference>
<feature type="binding site" evidence="1">
    <location>
        <position position="133"/>
    </location>
    <ligand>
        <name>Mg(2+)</name>
        <dbReference type="ChEBI" id="CHEBI:18420"/>
        <label>1</label>
        <note>catalytic</note>
    </ligand>
</feature>
<feature type="binding site" evidence="1">
    <location>
        <position position="136"/>
    </location>
    <ligand>
        <name>Mg(2+)</name>
        <dbReference type="ChEBI" id="CHEBI:18420"/>
        <label>1</label>
        <note>catalytic</note>
    </ligand>
</feature>
<accession>A0A7K0DK34</accession>
<sequence>MSGQGAEAAAQRHLGEPPVMPRGYSMSGQGVEAAMMPPGHDRIVDADRPGWAPTIGRATVEGMNDHTVAATLAAEAGELLLAIRDEGGAAGDRKSDDLLLARLAELRPDDAVLSEESTDDPVRLQRDRVWIVDPLDGTREYGEPPRVDWAVHVALAIDGVARIGAVALPASGIVLHTGEPPVVPPRPDGPIRVAVSRSRASWEVRELVMRLSAATVPMGSAGAKAMAVVRGDADVYAHSGGQYEWDSCAPVAVAAAAGLHVSRIDGSPLRYNRPDPYLPDLLICRPELADKVLGALAG</sequence>
<dbReference type="AlphaFoldDB" id="A0A7K0DK34"/>
<feature type="binding site" evidence="1">
    <location>
        <position position="115"/>
    </location>
    <ligand>
        <name>Mg(2+)</name>
        <dbReference type="ChEBI" id="CHEBI:18420"/>
        <label>1</label>
        <note>catalytic</note>
    </ligand>
</feature>
<dbReference type="Gene3D" id="3.30.540.10">
    <property type="entry name" value="Fructose-1,6-Bisphosphatase, subunit A, domain 1"/>
    <property type="match status" value="1"/>
</dbReference>
<reference evidence="3 4" key="1">
    <citation type="submission" date="2019-10" db="EMBL/GenBank/DDBJ databases">
        <title>Nocardia macrotermitis sp. nov. and Nocardia aurantia sp. nov., isolated from the gut of fungus growing-termite Macrotermes natalensis.</title>
        <authorList>
            <person name="Benndorf R."/>
            <person name="Schwitalla J."/>
            <person name="Martin K."/>
            <person name="De Beer W."/>
            <person name="Kaster A.-K."/>
            <person name="Vollmers J."/>
            <person name="Poulsen M."/>
            <person name="Beemelmanns C."/>
        </authorList>
    </citation>
    <scope>NUCLEOTIDE SEQUENCE [LARGE SCALE GENOMIC DNA]</scope>
    <source>
        <strain evidence="3 4">RB56</strain>
    </source>
</reference>
<evidence type="ECO:0000256" key="1">
    <source>
        <dbReference type="PIRSR" id="PIRSR600760-2"/>
    </source>
</evidence>
<dbReference type="InterPro" id="IPR000760">
    <property type="entry name" value="Inositol_monophosphatase-like"/>
</dbReference>
<name>A0A7K0DK34_9NOCA</name>
<dbReference type="Pfam" id="PF00459">
    <property type="entry name" value="Inositol_P"/>
    <property type="match status" value="1"/>
</dbReference>
<dbReference type="SUPFAM" id="SSF56655">
    <property type="entry name" value="Carbohydrate phosphatase"/>
    <property type="match status" value="1"/>
</dbReference>
<dbReference type="Gene3D" id="3.40.190.80">
    <property type="match status" value="1"/>
</dbReference>
<organism evidence="3 4">
    <name type="scientific">Nocardia aurantia</name>
    <dbReference type="NCBI Taxonomy" id="2585199"/>
    <lineage>
        <taxon>Bacteria</taxon>
        <taxon>Bacillati</taxon>
        <taxon>Actinomycetota</taxon>
        <taxon>Actinomycetes</taxon>
        <taxon>Mycobacteriales</taxon>
        <taxon>Nocardiaceae</taxon>
        <taxon>Nocardia</taxon>
    </lineage>
</organism>
<protein>
    <recommendedName>
        <fullName evidence="5">3'(2'),5'-bisphosphate nucleotidase CysQ</fullName>
    </recommendedName>
</protein>
<dbReference type="GO" id="GO:0008441">
    <property type="term" value="F:3'(2'),5'-bisphosphate nucleotidase activity"/>
    <property type="evidence" value="ECO:0007669"/>
    <property type="project" value="TreeGrafter"/>
</dbReference>
<dbReference type="InterPro" id="IPR050725">
    <property type="entry name" value="CysQ/Inositol_MonoPase"/>
</dbReference>
<proteinExistence type="predicted"/>